<reference evidence="1 2" key="1">
    <citation type="submission" date="2020-08" db="EMBL/GenBank/DDBJ databases">
        <title>A Genomic Blueprint of the Chicken Gut Microbiome.</title>
        <authorList>
            <person name="Gilroy R."/>
            <person name="Ravi A."/>
            <person name="Getino M."/>
            <person name="Pursley I."/>
            <person name="Horton D.L."/>
            <person name="Alikhan N.-F."/>
            <person name="Baker D."/>
            <person name="Gharbi K."/>
            <person name="Hall N."/>
            <person name="Watson M."/>
            <person name="Adriaenssens E.M."/>
            <person name="Foster-Nyarko E."/>
            <person name="Jarju S."/>
            <person name="Secka A."/>
            <person name="Antonio M."/>
            <person name="Oren A."/>
            <person name="Chaudhuri R."/>
            <person name="La Ragione R.M."/>
            <person name="Hildebrand F."/>
            <person name="Pallen M.J."/>
        </authorList>
    </citation>
    <scope>NUCLEOTIDE SEQUENCE [LARGE SCALE GENOMIC DNA]</scope>
    <source>
        <strain evidence="1 2">Sa1YUN3</strain>
    </source>
</reference>
<dbReference type="Proteomes" id="UP000616346">
    <property type="component" value="Unassembled WGS sequence"/>
</dbReference>
<protein>
    <submittedName>
        <fullName evidence="1">Uncharacterized protein</fullName>
    </submittedName>
</protein>
<dbReference type="RefSeq" id="WP_191709716.1">
    <property type="nucleotide sequence ID" value="NZ_JACSPQ010000001.1"/>
</dbReference>
<evidence type="ECO:0000313" key="1">
    <source>
        <dbReference type="EMBL" id="MBD8001528.1"/>
    </source>
</evidence>
<accession>A0ABR8V9V2</accession>
<proteinExistence type="predicted"/>
<dbReference type="EMBL" id="JACSPQ010000001">
    <property type="protein sequence ID" value="MBD8001528.1"/>
    <property type="molecule type" value="Genomic_DNA"/>
</dbReference>
<evidence type="ECO:0000313" key="2">
    <source>
        <dbReference type="Proteomes" id="UP000616346"/>
    </source>
</evidence>
<gene>
    <name evidence="1" type="ORF">H9626_04750</name>
</gene>
<sequence>MNPRKNSNKTNAVFFILGELIGIASPSKDGLMSKNGFLARGRADINTDANMLITTGIYAVYCYGQDYASKHYPIELGHIIVFVDNVGGSKSQLAISSTGQMYARMSWGEYNWSEWRAFKI</sequence>
<name>A0ABR8V9V2_9BACT</name>
<comment type="caution">
    <text evidence="1">The sequence shown here is derived from an EMBL/GenBank/DDBJ whole genome shotgun (WGS) entry which is preliminary data.</text>
</comment>
<keyword evidence="2" id="KW-1185">Reference proteome</keyword>
<dbReference type="CDD" id="cd19958">
    <property type="entry name" value="pyocin_knob"/>
    <property type="match status" value="1"/>
</dbReference>
<organism evidence="1 2">
    <name type="scientific">Phocaeicola faecium</name>
    <dbReference type="NCBI Taxonomy" id="2762213"/>
    <lineage>
        <taxon>Bacteria</taxon>
        <taxon>Pseudomonadati</taxon>
        <taxon>Bacteroidota</taxon>
        <taxon>Bacteroidia</taxon>
        <taxon>Bacteroidales</taxon>
        <taxon>Bacteroidaceae</taxon>
        <taxon>Phocaeicola</taxon>
    </lineage>
</organism>